<keyword evidence="2" id="KW-1185">Reference proteome</keyword>
<evidence type="ECO:0000313" key="2">
    <source>
        <dbReference type="Proteomes" id="UP001152604"/>
    </source>
</evidence>
<name>A0ABM9DW97_9HYPH</name>
<reference evidence="1" key="1">
    <citation type="submission" date="2022-03" db="EMBL/GenBank/DDBJ databases">
        <authorList>
            <person name="Brunel B."/>
        </authorList>
    </citation>
    <scope>NUCLEOTIDE SEQUENCE</scope>
    <source>
        <strain evidence="1">STM4922sample</strain>
    </source>
</reference>
<protein>
    <submittedName>
        <fullName evidence="1">Uncharacterized protein</fullName>
    </submittedName>
</protein>
<proteinExistence type="predicted"/>
<accession>A0ABM9DW97</accession>
<dbReference type="Proteomes" id="UP001152604">
    <property type="component" value="Unassembled WGS sequence"/>
</dbReference>
<evidence type="ECO:0000313" key="1">
    <source>
        <dbReference type="EMBL" id="CAH2401022.1"/>
    </source>
</evidence>
<comment type="caution">
    <text evidence="1">The sequence shown here is derived from an EMBL/GenBank/DDBJ whole genome shotgun (WGS) entry which is preliminary data.</text>
</comment>
<sequence length="59" mass="7109">MKLSRAAEERQRRRMFEAEDHRWKKLLFPRLRLKPLIFFSTVCSTRRGTLSGRRTCSPT</sequence>
<organism evidence="1 2">
    <name type="scientific">Mesorhizobium ventifaucium</name>
    <dbReference type="NCBI Taxonomy" id="666020"/>
    <lineage>
        <taxon>Bacteria</taxon>
        <taxon>Pseudomonadati</taxon>
        <taxon>Pseudomonadota</taxon>
        <taxon>Alphaproteobacteria</taxon>
        <taxon>Hyphomicrobiales</taxon>
        <taxon>Phyllobacteriaceae</taxon>
        <taxon>Mesorhizobium</taxon>
    </lineage>
</organism>
<dbReference type="EMBL" id="CAKXZS010000021">
    <property type="protein sequence ID" value="CAH2401022.1"/>
    <property type="molecule type" value="Genomic_DNA"/>
</dbReference>
<gene>
    <name evidence="1" type="ORF">MES4922_280044</name>
</gene>